<dbReference type="Pfam" id="PF00733">
    <property type="entry name" value="Asn_synthase"/>
    <property type="match status" value="1"/>
</dbReference>
<evidence type="ECO:0000256" key="7">
    <source>
        <dbReference type="ARBA" id="ARBA00048741"/>
    </source>
</evidence>
<dbReference type="PROSITE" id="PS51278">
    <property type="entry name" value="GATASE_TYPE_2"/>
    <property type="match status" value="1"/>
</dbReference>
<evidence type="ECO:0000256" key="3">
    <source>
        <dbReference type="ARBA" id="ARBA00012737"/>
    </source>
</evidence>
<evidence type="ECO:0000256" key="6">
    <source>
        <dbReference type="ARBA" id="ARBA00022962"/>
    </source>
</evidence>
<dbReference type="Pfam" id="PF13522">
    <property type="entry name" value="GATase_6"/>
    <property type="match status" value="1"/>
</dbReference>
<comment type="similarity">
    <text evidence="2">Belongs to the asparagine synthetase family.</text>
</comment>
<proteinExistence type="inferred from homology"/>
<protein>
    <recommendedName>
        <fullName evidence="3">asparagine synthase (glutamine-hydrolyzing)</fullName>
        <ecNumber evidence="3">6.3.5.4</ecNumber>
    </recommendedName>
</protein>
<dbReference type="NCBIfam" id="TIGR01536">
    <property type="entry name" value="asn_synth_AEB"/>
    <property type="match status" value="1"/>
</dbReference>
<dbReference type="PANTHER" id="PTHR43284:SF1">
    <property type="entry name" value="ASPARAGINE SYNTHETASE"/>
    <property type="match status" value="1"/>
</dbReference>
<keyword evidence="5 9" id="KW-0067">ATP-binding</keyword>
<keyword evidence="4 9" id="KW-0547">Nucleotide-binding</keyword>
<dbReference type="Gene3D" id="3.40.50.620">
    <property type="entry name" value="HUPs"/>
    <property type="match status" value="1"/>
</dbReference>
<evidence type="ECO:0000256" key="1">
    <source>
        <dbReference type="ARBA" id="ARBA00005187"/>
    </source>
</evidence>
<dbReference type="GO" id="GO:0004066">
    <property type="term" value="F:asparagine synthase (glutamine-hydrolyzing) activity"/>
    <property type="evidence" value="ECO:0007669"/>
    <property type="project" value="UniProtKB-EC"/>
</dbReference>
<dbReference type="InterPro" id="IPR029055">
    <property type="entry name" value="Ntn_hydrolases_N"/>
</dbReference>
<dbReference type="GO" id="GO:0005524">
    <property type="term" value="F:ATP binding"/>
    <property type="evidence" value="ECO:0007669"/>
    <property type="project" value="UniProtKB-KW"/>
</dbReference>
<keyword evidence="13" id="KW-1185">Reference proteome</keyword>
<feature type="binding site" evidence="9">
    <location>
        <position position="101"/>
    </location>
    <ligand>
        <name>L-glutamine</name>
        <dbReference type="ChEBI" id="CHEBI:58359"/>
    </ligand>
</feature>
<dbReference type="InterPro" id="IPR051786">
    <property type="entry name" value="ASN_synthetase/amidase"/>
</dbReference>
<dbReference type="OrthoDB" id="9763290at2"/>
<dbReference type="Proteomes" id="UP000310406">
    <property type="component" value="Unassembled WGS sequence"/>
</dbReference>
<dbReference type="AlphaFoldDB" id="A0A4S8RSJ0"/>
<dbReference type="GO" id="GO:0005829">
    <property type="term" value="C:cytosol"/>
    <property type="evidence" value="ECO:0007669"/>
    <property type="project" value="TreeGrafter"/>
</dbReference>
<dbReference type="PANTHER" id="PTHR43284">
    <property type="entry name" value="ASPARAGINE SYNTHETASE (GLUTAMINE-HYDROLYZING)"/>
    <property type="match status" value="1"/>
</dbReference>
<evidence type="ECO:0000256" key="2">
    <source>
        <dbReference type="ARBA" id="ARBA00005752"/>
    </source>
</evidence>
<evidence type="ECO:0000256" key="4">
    <source>
        <dbReference type="ARBA" id="ARBA00022741"/>
    </source>
</evidence>
<sequence length="609" mass="70205">MCGISGIISQHKLEQSDEVSLIAMRNAIIHRGPDYQGIWKDKSVILGHNRLSIIDLSDEANQPMSSTDGEIVICFNGEIYNHAEIKEELIHSQNFRTNHSDTEVIINSYKEWGLEKALKKFKGMFAFALYDIKKETIYLVRDRLGKKPMYYTNVGEKLLFSSEIKAILESGQVDSSVNEEAIYHYLSFLTVNAPNTFFANISKLEAGTYLTYSKEGMEKTKYWDVANAINTNIEDSYDEATENIKEKLIRSMKYRNVSDVPIAVALSGGVDSSMNLLFSAKDNPNINAINLEYETRHDFNESENARRFSKELKVPYTQMDINQKKFESELLTLCDIQKDQPFGDPNSVLLYYISKKARSMGSKILLVGEGGDELGGYPVYSQMLKEFRFLKKVPGFLRGLLKYVPTKKRFDFFYKGEVVSRRQVHGFTEYEKRKFWKGKSHSSYAILHSLMKEVKGDDFLRKVLNVEYKLRLPELILARVDYPTMAASVEARSPYMDYELIEYCAGLPFDLKMHNGPKSIIKDIAREYLPDYVTNGKKVGFGMLLHPFLTESLPKMFKEEIVTVEYAPVKKYIKSSYLDELCKQKTDPYLGYRLWIIYSLNRWLLGLQK</sequence>
<evidence type="ECO:0000313" key="12">
    <source>
        <dbReference type="EMBL" id="THV61230.1"/>
    </source>
</evidence>
<evidence type="ECO:0000256" key="5">
    <source>
        <dbReference type="ARBA" id="ARBA00022840"/>
    </source>
</evidence>
<reference evidence="12 13" key="1">
    <citation type="submission" date="2019-03" db="EMBL/GenBank/DDBJ databases">
        <title>Muricauda SCR12 sp.nov, a marine bacterium isolated from Pacific Ocean:the Okinawa trough.</title>
        <authorList>
            <person name="Liu L."/>
        </authorList>
    </citation>
    <scope>NUCLEOTIDE SEQUENCE [LARGE SCALE GENOMIC DNA]</scope>
    <source>
        <strain evidence="12 13">SCR12</strain>
    </source>
</reference>
<dbReference type="CDD" id="cd01991">
    <property type="entry name" value="Asn_synthase_B_C"/>
    <property type="match status" value="1"/>
</dbReference>
<dbReference type="RefSeq" id="WP_136565013.1">
    <property type="nucleotide sequence ID" value="NZ_SNTZ01000001.1"/>
</dbReference>
<dbReference type="EC" id="6.3.5.4" evidence="3"/>
<dbReference type="Gene3D" id="3.60.20.10">
    <property type="entry name" value="Glutamine Phosphoribosylpyrophosphate, subunit 1, domain 1"/>
    <property type="match status" value="1"/>
</dbReference>
<keyword evidence="6 8" id="KW-0315">Glutamine amidotransferase</keyword>
<evidence type="ECO:0000256" key="10">
    <source>
        <dbReference type="PIRSR" id="PIRSR001589-3"/>
    </source>
</evidence>
<organism evidence="12 13">
    <name type="scientific">Flagellimonas alvinocaridis</name>
    <dbReference type="NCBI Taxonomy" id="2530200"/>
    <lineage>
        <taxon>Bacteria</taxon>
        <taxon>Pseudomonadati</taxon>
        <taxon>Bacteroidota</taxon>
        <taxon>Flavobacteriia</taxon>
        <taxon>Flavobacteriales</taxon>
        <taxon>Flavobacteriaceae</taxon>
        <taxon>Flagellimonas</taxon>
    </lineage>
</organism>
<keyword evidence="8" id="KW-0061">Asparagine biosynthesis</keyword>
<keyword evidence="12" id="KW-0436">Ligase</keyword>
<feature type="active site" description="For GATase activity" evidence="8">
    <location>
        <position position="2"/>
    </location>
</feature>
<evidence type="ECO:0000256" key="8">
    <source>
        <dbReference type="PIRSR" id="PIRSR001589-1"/>
    </source>
</evidence>
<comment type="pathway">
    <text evidence="1">Amino-acid biosynthesis; L-asparagine biosynthesis; L-asparagine from L-aspartate (L-Gln route): step 1/1.</text>
</comment>
<dbReference type="InterPro" id="IPR006426">
    <property type="entry name" value="Asn_synth_AEB"/>
</dbReference>
<dbReference type="GO" id="GO:0006529">
    <property type="term" value="P:asparagine biosynthetic process"/>
    <property type="evidence" value="ECO:0007669"/>
    <property type="project" value="UniProtKB-KW"/>
</dbReference>
<dbReference type="InterPro" id="IPR033738">
    <property type="entry name" value="AsnB_N"/>
</dbReference>
<feature type="domain" description="Glutamine amidotransferase type-2" evidence="11">
    <location>
        <begin position="2"/>
        <end position="215"/>
    </location>
</feature>
<dbReference type="EMBL" id="SNTZ01000001">
    <property type="protein sequence ID" value="THV61230.1"/>
    <property type="molecule type" value="Genomic_DNA"/>
</dbReference>
<feature type="site" description="Important for beta-aspartyl-AMP intermediate formation" evidence="10">
    <location>
        <position position="369"/>
    </location>
</feature>
<evidence type="ECO:0000313" key="13">
    <source>
        <dbReference type="Proteomes" id="UP000310406"/>
    </source>
</evidence>
<comment type="caution">
    <text evidence="12">The sequence shown here is derived from an EMBL/GenBank/DDBJ whole genome shotgun (WGS) entry which is preliminary data.</text>
</comment>
<dbReference type="PIRSF" id="PIRSF001589">
    <property type="entry name" value="Asn_synthetase_glu-h"/>
    <property type="match status" value="1"/>
</dbReference>
<gene>
    <name evidence="12" type="primary">asnB</name>
    <name evidence="12" type="ORF">EZV76_02575</name>
</gene>
<dbReference type="SUPFAM" id="SSF52402">
    <property type="entry name" value="Adenine nucleotide alpha hydrolases-like"/>
    <property type="match status" value="1"/>
</dbReference>
<accession>A0A4S8RSJ0</accession>
<evidence type="ECO:0000256" key="9">
    <source>
        <dbReference type="PIRSR" id="PIRSR001589-2"/>
    </source>
</evidence>
<dbReference type="InterPro" id="IPR017932">
    <property type="entry name" value="GATase_2_dom"/>
</dbReference>
<comment type="catalytic activity">
    <reaction evidence="7">
        <text>L-aspartate + L-glutamine + ATP + H2O = L-asparagine + L-glutamate + AMP + diphosphate + H(+)</text>
        <dbReference type="Rhea" id="RHEA:12228"/>
        <dbReference type="ChEBI" id="CHEBI:15377"/>
        <dbReference type="ChEBI" id="CHEBI:15378"/>
        <dbReference type="ChEBI" id="CHEBI:29985"/>
        <dbReference type="ChEBI" id="CHEBI:29991"/>
        <dbReference type="ChEBI" id="CHEBI:30616"/>
        <dbReference type="ChEBI" id="CHEBI:33019"/>
        <dbReference type="ChEBI" id="CHEBI:58048"/>
        <dbReference type="ChEBI" id="CHEBI:58359"/>
        <dbReference type="ChEBI" id="CHEBI:456215"/>
        <dbReference type="EC" id="6.3.5.4"/>
    </reaction>
</comment>
<evidence type="ECO:0000259" key="11">
    <source>
        <dbReference type="PROSITE" id="PS51278"/>
    </source>
</evidence>
<keyword evidence="8" id="KW-0028">Amino-acid biosynthesis</keyword>
<dbReference type="InterPro" id="IPR014729">
    <property type="entry name" value="Rossmann-like_a/b/a_fold"/>
</dbReference>
<dbReference type="CDD" id="cd00712">
    <property type="entry name" value="AsnB"/>
    <property type="match status" value="1"/>
</dbReference>
<dbReference type="InterPro" id="IPR001962">
    <property type="entry name" value="Asn_synthase"/>
</dbReference>
<name>A0A4S8RSJ0_9FLAO</name>
<dbReference type="SUPFAM" id="SSF56235">
    <property type="entry name" value="N-terminal nucleophile aminohydrolases (Ntn hydrolases)"/>
    <property type="match status" value="1"/>
</dbReference>